<proteinExistence type="inferred from homology"/>
<dbReference type="InParanoid" id="A0A409W5N0"/>
<dbReference type="PANTHER" id="PTHR31123:SF1">
    <property type="entry name" value="ACCUMULATION OF DYADS PROTEIN 2-RELATED"/>
    <property type="match status" value="1"/>
</dbReference>
<evidence type="ECO:0000256" key="5">
    <source>
        <dbReference type="ARBA" id="ARBA00023136"/>
    </source>
</evidence>
<evidence type="ECO:0000256" key="1">
    <source>
        <dbReference type="ARBA" id="ARBA00004141"/>
    </source>
</evidence>
<feature type="transmembrane region" description="Helical" evidence="6">
    <location>
        <begin position="75"/>
        <end position="97"/>
    </location>
</feature>
<dbReference type="InterPro" id="IPR000791">
    <property type="entry name" value="Gpr1/Fun34/SatP-like"/>
</dbReference>
<dbReference type="InterPro" id="IPR051633">
    <property type="entry name" value="AceTr"/>
</dbReference>
<keyword evidence="4 6" id="KW-1133">Transmembrane helix</keyword>
<dbReference type="STRING" id="231916.A0A409W5N0"/>
<dbReference type="GO" id="GO:0015123">
    <property type="term" value="F:acetate transmembrane transporter activity"/>
    <property type="evidence" value="ECO:0007669"/>
    <property type="project" value="TreeGrafter"/>
</dbReference>
<evidence type="ECO:0000256" key="3">
    <source>
        <dbReference type="ARBA" id="ARBA00022692"/>
    </source>
</evidence>
<dbReference type="Proteomes" id="UP000284706">
    <property type="component" value="Unassembled WGS sequence"/>
</dbReference>
<dbReference type="NCBIfam" id="NF038013">
    <property type="entry name" value="AceTr_1"/>
    <property type="match status" value="1"/>
</dbReference>
<dbReference type="FunCoup" id="A0A409W5N0">
    <property type="interactions" value="44"/>
</dbReference>
<keyword evidence="3 6" id="KW-0812">Transmembrane</keyword>
<dbReference type="GO" id="GO:0005886">
    <property type="term" value="C:plasma membrane"/>
    <property type="evidence" value="ECO:0007669"/>
    <property type="project" value="TreeGrafter"/>
</dbReference>
<dbReference type="AlphaFoldDB" id="A0A409W5N0"/>
<evidence type="ECO:0000256" key="6">
    <source>
        <dbReference type="SAM" id="Phobius"/>
    </source>
</evidence>
<keyword evidence="5 6" id="KW-0472">Membrane</keyword>
<protein>
    <submittedName>
        <fullName evidence="7">Uncharacterized protein</fullName>
    </submittedName>
</protein>
<organism evidence="7 8">
    <name type="scientific">Gymnopilus dilepis</name>
    <dbReference type="NCBI Taxonomy" id="231916"/>
    <lineage>
        <taxon>Eukaryota</taxon>
        <taxon>Fungi</taxon>
        <taxon>Dikarya</taxon>
        <taxon>Basidiomycota</taxon>
        <taxon>Agaricomycotina</taxon>
        <taxon>Agaricomycetes</taxon>
        <taxon>Agaricomycetidae</taxon>
        <taxon>Agaricales</taxon>
        <taxon>Agaricineae</taxon>
        <taxon>Hymenogastraceae</taxon>
        <taxon>Gymnopilus</taxon>
    </lineage>
</organism>
<name>A0A409W5N0_9AGAR</name>
<sequence length="232" mass="25083">MSIMEDHGHMKEATHLEHANHSSASTIINHPPSKTSHVRIRIANPNPAGIFAFASTTFILSMYNVNARGVHTPNVIVGMAIFAGGLLQFVAGMWQFLRGDAFGATVFSTYGTFWMSYAMILIPATGILSSYSHPQEFANAMGIYLITWFAVTILFILPTIRRNLSFTILLSVLSIAFLCLALGEFTGKASLSRGGGVTGIMTGVIAYYVAISELLAAEAHPVMTLPQGVWNV</sequence>
<accession>A0A409W5N0</accession>
<evidence type="ECO:0000313" key="8">
    <source>
        <dbReference type="Proteomes" id="UP000284706"/>
    </source>
</evidence>
<dbReference type="PANTHER" id="PTHR31123">
    <property type="entry name" value="ACCUMULATION OF DYADS PROTEIN 2-RELATED"/>
    <property type="match status" value="1"/>
</dbReference>
<gene>
    <name evidence="7" type="ORF">CVT26_012144</name>
</gene>
<dbReference type="Pfam" id="PF01184">
    <property type="entry name" value="Gpr1_Fun34_YaaH"/>
    <property type="match status" value="1"/>
</dbReference>
<dbReference type="EMBL" id="NHYE01005381">
    <property type="protein sequence ID" value="PPQ73829.1"/>
    <property type="molecule type" value="Genomic_DNA"/>
</dbReference>
<feature type="transmembrane region" description="Helical" evidence="6">
    <location>
        <begin position="164"/>
        <end position="183"/>
    </location>
</feature>
<feature type="transmembrane region" description="Helical" evidence="6">
    <location>
        <begin position="195"/>
        <end position="216"/>
    </location>
</feature>
<feature type="transmembrane region" description="Helical" evidence="6">
    <location>
        <begin position="109"/>
        <end position="131"/>
    </location>
</feature>
<keyword evidence="8" id="KW-1185">Reference proteome</keyword>
<feature type="transmembrane region" description="Helical" evidence="6">
    <location>
        <begin position="137"/>
        <end position="157"/>
    </location>
</feature>
<dbReference type="OrthoDB" id="3648309at2759"/>
<comment type="caution">
    <text evidence="7">The sequence shown here is derived from an EMBL/GenBank/DDBJ whole genome shotgun (WGS) entry which is preliminary data.</text>
</comment>
<feature type="transmembrane region" description="Helical" evidence="6">
    <location>
        <begin position="42"/>
        <end position="63"/>
    </location>
</feature>
<comment type="similarity">
    <text evidence="2">Belongs to the acetate uptake transporter (AceTr) (TC 2.A.96) family.</text>
</comment>
<evidence type="ECO:0000256" key="4">
    <source>
        <dbReference type="ARBA" id="ARBA00022989"/>
    </source>
</evidence>
<evidence type="ECO:0000256" key="2">
    <source>
        <dbReference type="ARBA" id="ARBA00005587"/>
    </source>
</evidence>
<comment type="subcellular location">
    <subcellularLocation>
        <location evidence="1">Membrane</location>
        <topology evidence="1">Multi-pass membrane protein</topology>
    </subcellularLocation>
</comment>
<reference evidence="7 8" key="1">
    <citation type="journal article" date="2018" name="Evol. Lett.">
        <title>Horizontal gene cluster transfer increased hallucinogenic mushroom diversity.</title>
        <authorList>
            <person name="Reynolds H.T."/>
            <person name="Vijayakumar V."/>
            <person name="Gluck-Thaler E."/>
            <person name="Korotkin H.B."/>
            <person name="Matheny P.B."/>
            <person name="Slot J.C."/>
        </authorList>
    </citation>
    <scope>NUCLEOTIDE SEQUENCE [LARGE SCALE GENOMIC DNA]</scope>
    <source>
        <strain evidence="7 8">SRW20</strain>
    </source>
</reference>
<evidence type="ECO:0000313" key="7">
    <source>
        <dbReference type="EMBL" id="PPQ73829.1"/>
    </source>
</evidence>